<evidence type="ECO:0000313" key="1">
    <source>
        <dbReference type="EMBL" id="RYL99088.1"/>
    </source>
</evidence>
<proteinExistence type="predicted"/>
<dbReference type="GeneID" id="29272041"/>
<organism evidence="1 2">
    <name type="scientific">Sphingobium indicum</name>
    <dbReference type="NCBI Taxonomy" id="332055"/>
    <lineage>
        <taxon>Bacteria</taxon>
        <taxon>Pseudomonadati</taxon>
        <taxon>Pseudomonadota</taxon>
        <taxon>Alphaproteobacteria</taxon>
        <taxon>Sphingomonadales</taxon>
        <taxon>Sphingomonadaceae</taxon>
        <taxon>Sphingobium</taxon>
    </lineage>
</organism>
<name>A0A4Q4IZG2_9SPHN</name>
<reference evidence="1 2" key="1">
    <citation type="submission" date="2019-02" db="EMBL/GenBank/DDBJ databases">
        <authorList>
            <person name="Feng G."/>
        </authorList>
    </citation>
    <scope>NUCLEOTIDE SEQUENCE [LARGE SCALE GENOMIC DNA]</scope>
    <source>
        <strain evidence="1 2">DSM 26779</strain>
    </source>
</reference>
<sequence length="236" mass="25529">MMRVKNDCMMARRGVIGLLASAAAMALAGCAKRGRLRYRITVEVDTPSGLRTGSSVIETRQQGAQPLVPQELGSGGGGGVVGEAVAVDLGGGRVIFALLSGPEGRSIYAMVPRVLNYPDLKPPLSRQFKLHEWQEAYDEAEDVKPFAVLRREDYPMLVSFGDLGNPKSVGAVNPDMVGVRRITLQVTDDPVTTGIEKRLGWLGAYPESRLDGVYRGDTGMPLARRLSNGDFRMEPI</sequence>
<dbReference type="Proteomes" id="UP000292734">
    <property type="component" value="Unassembled WGS sequence"/>
</dbReference>
<dbReference type="EMBL" id="SEOM01000007">
    <property type="protein sequence ID" value="RYL99088.1"/>
    <property type="molecule type" value="Genomic_DNA"/>
</dbReference>
<comment type="caution">
    <text evidence="1">The sequence shown here is derived from an EMBL/GenBank/DDBJ whole genome shotgun (WGS) entry which is preliminary data.</text>
</comment>
<dbReference type="RefSeq" id="WP_007682923.1">
    <property type="nucleotide sequence ID" value="NZ_JACBZE010000008.1"/>
</dbReference>
<dbReference type="AlphaFoldDB" id="A0A4Q4IZG2"/>
<dbReference type="PROSITE" id="PS51257">
    <property type="entry name" value="PROKAR_LIPOPROTEIN"/>
    <property type="match status" value="1"/>
</dbReference>
<protein>
    <submittedName>
        <fullName evidence="1">Uncharacterized protein</fullName>
    </submittedName>
</protein>
<gene>
    <name evidence="1" type="ORF">EWH08_15980</name>
</gene>
<accession>A0A4Q4IZG2</accession>
<evidence type="ECO:0000313" key="2">
    <source>
        <dbReference type="Proteomes" id="UP000292734"/>
    </source>
</evidence>